<feature type="binding site" evidence="20">
    <location>
        <position position="73"/>
    </location>
    <ligand>
        <name>UDP-N-acetyl-alpha-D-glucosamine</name>
        <dbReference type="ChEBI" id="CHEBI:57705"/>
    </ligand>
</feature>
<evidence type="ECO:0000256" key="20">
    <source>
        <dbReference type="HAMAP-Rule" id="MF_01631"/>
    </source>
</evidence>
<dbReference type="STRING" id="1797291.A2V47_00875"/>
<evidence type="ECO:0000256" key="7">
    <source>
        <dbReference type="ARBA" id="ARBA00022679"/>
    </source>
</evidence>
<dbReference type="CDD" id="cd03353">
    <property type="entry name" value="LbH_GlmU_C"/>
    <property type="match status" value="1"/>
</dbReference>
<evidence type="ECO:0000256" key="8">
    <source>
        <dbReference type="ARBA" id="ARBA00022695"/>
    </source>
</evidence>
<feature type="binding site" evidence="20">
    <location>
        <position position="228"/>
    </location>
    <ligand>
        <name>UDP-N-acetyl-alpha-D-glucosamine</name>
        <dbReference type="ChEBI" id="CHEBI:57705"/>
    </ligand>
</feature>
<sequence>MRNTAVIIMAAGKGKRMKSNLPKVLHNLAGKPILNYVLDTVDELEVKRKILIIGYKSDKIRELIGDKIEYAEQKEQLGTAHAVLQTKKLLSDFKGDVLILSGDVPFLTVKTLKKLLEYHQTNNYCCTLVSTVLKNPKGYGRIIRDKKGEIKGIIEEVDLSADKKKLTEINSGIYCFNKEKLFQALEKVTTDNKQREYYLTDTVKILLGEGLRVGNTIVKDYSEILGINNRLDLADAYQKVYQKTIQDLMIHGVTIVDPNSIFIERGVKIGQDTIIYPFTIIEKDTKIGSNCFIGPCSHLIAADIGKGVRVWASIIENSTVKEGANIGPYTHLRPETVVEKGAKIGNFVELKKTIMGEGSKASHLTYLGDATIGKKVNIGAGTITCNYDGEKKHKTVIEDGVFIGSNNSLVAPVKLGKDSYTGAGSTITKDVPAGNLAIARSRQTNISGWRKKKKEDKS</sequence>
<feature type="binding site" evidence="20">
    <location>
        <position position="140"/>
    </location>
    <ligand>
        <name>UDP-N-acetyl-alpha-D-glucosamine</name>
        <dbReference type="ChEBI" id="CHEBI:57705"/>
    </ligand>
</feature>
<protein>
    <recommendedName>
        <fullName evidence="20">Bifunctional protein GlmU</fullName>
    </recommendedName>
    <domain>
        <recommendedName>
            <fullName evidence="20">UDP-N-acetylglucosamine pyrophosphorylase</fullName>
            <ecNumber evidence="20">2.7.7.23</ecNumber>
        </recommendedName>
        <alternativeName>
            <fullName evidence="20">N-acetylglucosamine-1-phosphate uridyltransferase</fullName>
        </alternativeName>
    </domain>
    <domain>
        <recommendedName>
            <fullName evidence="20">Glucosamine-1-phosphate N-acetyltransferase</fullName>
            <ecNumber evidence="20">2.3.1.157</ecNumber>
        </recommendedName>
    </domain>
</protein>
<keyword evidence="7 20" id="KW-0808">Transferase</keyword>
<feature type="binding site" evidence="20">
    <location>
        <begin position="101"/>
        <end position="103"/>
    </location>
    <ligand>
        <name>UDP-N-acetyl-alpha-D-glucosamine</name>
        <dbReference type="ChEBI" id="CHEBI:57705"/>
    </ligand>
</feature>
<comment type="pathway">
    <text evidence="3 20">Nucleotide-sugar biosynthesis; UDP-N-acetyl-alpha-D-glucosamine biosynthesis; UDP-N-acetyl-alpha-D-glucosamine from N-acetyl-alpha-D-glucosamine 1-phosphate: step 1/1.</text>
</comment>
<keyword evidence="14 20" id="KW-0511">Multifunctional enzyme</keyword>
<dbReference type="InterPro" id="IPR001451">
    <property type="entry name" value="Hexapep"/>
</dbReference>
<dbReference type="Gene3D" id="2.160.10.10">
    <property type="entry name" value="Hexapeptide repeat proteins"/>
    <property type="match status" value="1"/>
</dbReference>
<comment type="function">
    <text evidence="19 20">Catalyzes the last two sequential reactions in the de novo biosynthetic pathway for UDP-N-acetylglucosamine (UDP-GlcNAc). The C-terminal domain catalyzes the transfer of acetyl group from acetyl coenzyme A to glucosamine-1-phosphate (GlcN-1-P) to produce N-acetylglucosamine-1-phosphate (GlcNAc-1-P), which is converted into UDP-GlcNAc by the transfer of uridine 5-monophosphate (from uridine 5-triphosphate), a reaction catalyzed by the N-terminal domain.</text>
</comment>
<dbReference type="Pfam" id="PF00483">
    <property type="entry name" value="NTP_transferase"/>
    <property type="match status" value="1"/>
</dbReference>
<evidence type="ECO:0000256" key="17">
    <source>
        <dbReference type="ARBA" id="ARBA00048247"/>
    </source>
</evidence>
<dbReference type="InterPro" id="IPR038009">
    <property type="entry name" value="GlmU_C_LbH"/>
</dbReference>
<feature type="binding site" evidence="20">
    <location>
        <position position="228"/>
    </location>
    <ligand>
        <name>Mg(2+)</name>
        <dbReference type="ChEBI" id="CHEBI:18420"/>
    </ligand>
</feature>
<evidence type="ECO:0000256" key="9">
    <source>
        <dbReference type="ARBA" id="ARBA00022723"/>
    </source>
</evidence>
<organism evidence="22 23">
    <name type="scientific">Candidatus Sediminicultor quintus</name>
    <dbReference type="NCBI Taxonomy" id="1797291"/>
    <lineage>
        <taxon>Bacteria</taxon>
        <taxon>Pseudomonadati</taxon>
        <taxon>Atribacterota</taxon>
        <taxon>Candidatus Phoenicimicrobiia</taxon>
        <taxon>Candidatus Pheonicimicrobiales</taxon>
        <taxon>Candidatus Phoenicimicrobiaceae</taxon>
        <taxon>Candidatus Sediminicultor</taxon>
    </lineage>
</organism>
<evidence type="ECO:0000256" key="3">
    <source>
        <dbReference type="ARBA" id="ARBA00005208"/>
    </source>
</evidence>
<dbReference type="EC" id="2.7.7.23" evidence="20"/>
<dbReference type="PANTHER" id="PTHR43584">
    <property type="entry name" value="NUCLEOTIDYL TRANSFERASE"/>
    <property type="match status" value="1"/>
</dbReference>
<evidence type="ECO:0000256" key="18">
    <source>
        <dbReference type="ARBA" id="ARBA00048493"/>
    </source>
</evidence>
<keyword evidence="8 20" id="KW-0548">Nucleotidyltransferase</keyword>
<evidence type="ECO:0000313" key="23">
    <source>
        <dbReference type="Proteomes" id="UP000177701"/>
    </source>
</evidence>
<evidence type="ECO:0000256" key="2">
    <source>
        <dbReference type="ARBA" id="ARBA00005166"/>
    </source>
</evidence>
<dbReference type="GO" id="GO:0009252">
    <property type="term" value="P:peptidoglycan biosynthetic process"/>
    <property type="evidence" value="ECO:0007669"/>
    <property type="project" value="UniProtKB-UniRule"/>
</dbReference>
<accession>A0A1F5AB13</accession>
<feature type="region of interest" description="Pyrophosphorylase" evidence="20">
    <location>
        <begin position="1"/>
        <end position="230"/>
    </location>
</feature>
<evidence type="ECO:0000256" key="4">
    <source>
        <dbReference type="ARBA" id="ARBA00007707"/>
    </source>
</evidence>
<dbReference type="SUPFAM" id="SSF53448">
    <property type="entry name" value="Nucleotide-diphospho-sugar transferases"/>
    <property type="match status" value="1"/>
</dbReference>
<comment type="similarity">
    <text evidence="5 20">In the N-terminal section; belongs to the N-acetylglucosamine-1-phosphate uridyltransferase family.</text>
</comment>
<keyword evidence="13 20" id="KW-0573">Peptidoglycan synthesis</keyword>
<dbReference type="Pfam" id="PF00132">
    <property type="entry name" value="Hexapep"/>
    <property type="match status" value="2"/>
</dbReference>
<dbReference type="AlphaFoldDB" id="A0A1F5AB13"/>
<dbReference type="Proteomes" id="UP000177701">
    <property type="component" value="Unassembled WGS sequence"/>
</dbReference>
<dbReference type="NCBIfam" id="NF010934">
    <property type="entry name" value="PRK14354.1"/>
    <property type="match status" value="1"/>
</dbReference>
<feature type="binding site" evidence="20">
    <location>
        <position position="170"/>
    </location>
    <ligand>
        <name>UDP-N-acetyl-alpha-D-glucosamine</name>
        <dbReference type="ChEBI" id="CHEBI:57705"/>
    </ligand>
</feature>
<dbReference type="GO" id="GO:0071555">
    <property type="term" value="P:cell wall organization"/>
    <property type="evidence" value="ECO:0007669"/>
    <property type="project" value="UniProtKB-KW"/>
</dbReference>
<feature type="region of interest" description="Linker" evidence="20">
    <location>
        <begin position="231"/>
        <end position="251"/>
    </location>
</feature>
<dbReference type="GO" id="GO:0009245">
    <property type="term" value="P:lipid A biosynthetic process"/>
    <property type="evidence" value="ECO:0007669"/>
    <property type="project" value="UniProtKB-UniRule"/>
</dbReference>
<feature type="binding site" evidence="20">
    <location>
        <begin position="386"/>
        <end position="387"/>
    </location>
    <ligand>
        <name>acetyl-CoA</name>
        <dbReference type="ChEBI" id="CHEBI:57288"/>
    </ligand>
</feature>
<evidence type="ECO:0000256" key="14">
    <source>
        <dbReference type="ARBA" id="ARBA00023268"/>
    </source>
</evidence>
<evidence type="ECO:0000256" key="12">
    <source>
        <dbReference type="ARBA" id="ARBA00022960"/>
    </source>
</evidence>
<evidence type="ECO:0000256" key="13">
    <source>
        <dbReference type="ARBA" id="ARBA00022984"/>
    </source>
</evidence>
<evidence type="ECO:0000256" key="16">
    <source>
        <dbReference type="ARBA" id="ARBA00023316"/>
    </source>
</evidence>
<dbReference type="GO" id="GO:0000287">
    <property type="term" value="F:magnesium ion binding"/>
    <property type="evidence" value="ECO:0007669"/>
    <property type="project" value="UniProtKB-UniRule"/>
</dbReference>
<evidence type="ECO:0000256" key="19">
    <source>
        <dbReference type="ARBA" id="ARBA00049628"/>
    </source>
</evidence>
<dbReference type="NCBIfam" id="TIGR01173">
    <property type="entry name" value="glmU"/>
    <property type="match status" value="1"/>
</dbReference>
<gene>
    <name evidence="20" type="primary">glmU</name>
    <name evidence="22" type="ORF">A2V47_00875</name>
</gene>
<feature type="binding site" evidence="20">
    <location>
        <position position="351"/>
    </location>
    <ligand>
        <name>UDP-N-acetyl-alpha-D-glucosamine</name>
        <dbReference type="ChEBI" id="CHEBI:57705"/>
    </ligand>
</feature>
<feature type="binding site" evidence="20">
    <location>
        <position position="23"/>
    </location>
    <ligand>
        <name>UDP-N-acetyl-alpha-D-glucosamine</name>
        <dbReference type="ChEBI" id="CHEBI:57705"/>
    </ligand>
</feature>
<dbReference type="InterPro" id="IPR011004">
    <property type="entry name" value="Trimer_LpxA-like_sf"/>
</dbReference>
<dbReference type="HAMAP" id="MF_01631">
    <property type="entry name" value="GlmU"/>
    <property type="match status" value="1"/>
</dbReference>
<feature type="binding site" evidence="20">
    <location>
        <position position="423"/>
    </location>
    <ligand>
        <name>acetyl-CoA</name>
        <dbReference type="ChEBI" id="CHEBI:57288"/>
    </ligand>
</feature>
<comment type="similarity">
    <text evidence="4 20">In the C-terminal section; belongs to the transferase hexapeptide repeat family.</text>
</comment>
<feature type="region of interest" description="N-acetyltransferase" evidence="20">
    <location>
        <begin position="252"/>
        <end position="458"/>
    </location>
</feature>
<comment type="pathway">
    <text evidence="20">Bacterial outer membrane biogenesis; LPS lipid A biosynthesis.</text>
</comment>
<feature type="binding site" evidence="20">
    <location>
        <position position="366"/>
    </location>
    <ligand>
        <name>UDP-N-acetyl-alpha-D-glucosamine</name>
        <dbReference type="ChEBI" id="CHEBI:57705"/>
    </ligand>
</feature>
<feature type="binding site" evidence="20">
    <location>
        <position position="103"/>
    </location>
    <ligand>
        <name>Mg(2+)</name>
        <dbReference type="ChEBI" id="CHEBI:18420"/>
    </ligand>
</feature>
<dbReference type="GO" id="GO:0006048">
    <property type="term" value="P:UDP-N-acetylglucosamine biosynthetic process"/>
    <property type="evidence" value="ECO:0007669"/>
    <property type="project" value="UniProtKB-UniPathway"/>
</dbReference>
<dbReference type="GO" id="GO:0005737">
    <property type="term" value="C:cytoplasm"/>
    <property type="evidence" value="ECO:0007669"/>
    <property type="project" value="UniProtKB-SubCell"/>
</dbReference>
<dbReference type="CDD" id="cd02540">
    <property type="entry name" value="GT2_GlmU_N_bac"/>
    <property type="match status" value="1"/>
</dbReference>
<evidence type="ECO:0000313" key="22">
    <source>
        <dbReference type="EMBL" id="OGD15722.1"/>
    </source>
</evidence>
<feature type="binding site" evidence="20">
    <location>
        <begin position="78"/>
        <end position="79"/>
    </location>
    <ligand>
        <name>UDP-N-acetyl-alpha-D-glucosamine</name>
        <dbReference type="ChEBI" id="CHEBI:57705"/>
    </ligand>
</feature>
<reference evidence="22 23" key="1">
    <citation type="journal article" date="2016" name="Nat. Commun.">
        <title>Thousands of microbial genomes shed light on interconnected biogeochemical processes in an aquifer system.</title>
        <authorList>
            <person name="Anantharaman K."/>
            <person name="Brown C.T."/>
            <person name="Hug L.A."/>
            <person name="Sharon I."/>
            <person name="Castelle C.J."/>
            <person name="Probst A.J."/>
            <person name="Thomas B.C."/>
            <person name="Singh A."/>
            <person name="Wilkins M.J."/>
            <person name="Karaoz U."/>
            <person name="Brodie E.L."/>
            <person name="Williams K.H."/>
            <person name="Hubbard S.S."/>
            <person name="Banfield J.F."/>
        </authorList>
    </citation>
    <scope>NUCLEOTIDE SEQUENCE [LARGE SCALE GENOMIC DNA]</scope>
</reference>
<keyword evidence="12 20" id="KW-0133">Cell shape</keyword>
<dbReference type="InterPro" id="IPR029044">
    <property type="entry name" value="Nucleotide-diphossugar_trans"/>
</dbReference>
<feature type="domain" description="Nucleotidyl transferase" evidence="21">
    <location>
        <begin position="6"/>
        <end position="220"/>
    </location>
</feature>
<comment type="cofactor">
    <cofactor evidence="20">
        <name>Mg(2+)</name>
        <dbReference type="ChEBI" id="CHEBI:18420"/>
    </cofactor>
    <text evidence="20">Binds 1 Mg(2+) ion per subunit.</text>
</comment>
<feature type="binding site" evidence="20">
    <location>
        <position position="155"/>
    </location>
    <ligand>
        <name>UDP-N-acetyl-alpha-D-glucosamine</name>
        <dbReference type="ChEBI" id="CHEBI:57705"/>
    </ligand>
</feature>
<dbReference type="Gene3D" id="3.90.550.10">
    <property type="entry name" value="Spore Coat Polysaccharide Biosynthesis Protein SpsA, Chain A"/>
    <property type="match status" value="1"/>
</dbReference>
<dbReference type="GO" id="GO:0003977">
    <property type="term" value="F:UDP-N-acetylglucosamine diphosphorylase activity"/>
    <property type="evidence" value="ECO:0007669"/>
    <property type="project" value="UniProtKB-UniRule"/>
</dbReference>
<evidence type="ECO:0000256" key="6">
    <source>
        <dbReference type="ARBA" id="ARBA00022490"/>
    </source>
</evidence>
<proteinExistence type="inferred from homology"/>
<dbReference type="EC" id="2.3.1.157" evidence="20"/>
<evidence type="ECO:0000256" key="15">
    <source>
        <dbReference type="ARBA" id="ARBA00023315"/>
    </source>
</evidence>
<dbReference type="InterPro" id="IPR005835">
    <property type="entry name" value="NTP_transferase_dom"/>
</dbReference>
<evidence type="ECO:0000256" key="11">
    <source>
        <dbReference type="ARBA" id="ARBA00022842"/>
    </source>
</evidence>
<evidence type="ECO:0000256" key="10">
    <source>
        <dbReference type="ARBA" id="ARBA00022737"/>
    </source>
</evidence>
<comment type="subunit">
    <text evidence="20">Homotrimer.</text>
</comment>
<dbReference type="EMBL" id="MEYH01000049">
    <property type="protein sequence ID" value="OGD15722.1"/>
    <property type="molecule type" value="Genomic_DNA"/>
</dbReference>
<keyword evidence="6 20" id="KW-0963">Cytoplasm</keyword>
<dbReference type="UniPathway" id="UPA00973"/>
<dbReference type="SUPFAM" id="SSF51161">
    <property type="entry name" value="Trimeric LpxA-like enzymes"/>
    <property type="match status" value="1"/>
</dbReference>
<keyword evidence="15 20" id="KW-0012">Acyltransferase</keyword>
<feature type="active site" description="Proton acceptor" evidence="20">
    <location>
        <position position="363"/>
    </location>
</feature>
<feature type="binding site" evidence="20">
    <location>
        <position position="377"/>
    </location>
    <ligand>
        <name>UDP-N-acetyl-alpha-D-glucosamine</name>
        <dbReference type="ChEBI" id="CHEBI:57705"/>
    </ligand>
</feature>
<evidence type="ECO:0000256" key="5">
    <source>
        <dbReference type="ARBA" id="ARBA00007947"/>
    </source>
</evidence>
<keyword evidence="9 20" id="KW-0479">Metal-binding</keyword>
<keyword evidence="11 20" id="KW-0460">Magnesium</keyword>
<dbReference type="GO" id="GO:0008360">
    <property type="term" value="P:regulation of cell shape"/>
    <property type="evidence" value="ECO:0007669"/>
    <property type="project" value="UniProtKB-KW"/>
</dbReference>
<comment type="pathway">
    <text evidence="2 20">Nucleotide-sugar biosynthesis; UDP-N-acetyl-alpha-D-glucosamine biosynthesis; N-acetyl-alpha-D-glucosamine 1-phosphate from alpha-D-glucosamine 6-phosphate (route II): step 2/2.</text>
</comment>
<dbReference type="UniPathway" id="UPA00113">
    <property type="reaction ID" value="UER00532"/>
</dbReference>
<dbReference type="GO" id="GO:0016020">
    <property type="term" value="C:membrane"/>
    <property type="evidence" value="ECO:0007669"/>
    <property type="project" value="GOC"/>
</dbReference>
<dbReference type="InterPro" id="IPR005882">
    <property type="entry name" value="Bifunctional_GlmU"/>
</dbReference>
<keyword evidence="10 20" id="KW-0677">Repeat</keyword>
<feature type="binding site" evidence="20">
    <location>
        <position position="440"/>
    </location>
    <ligand>
        <name>acetyl-CoA</name>
        <dbReference type="ChEBI" id="CHEBI:57288"/>
    </ligand>
</feature>
<dbReference type="GO" id="GO:0019134">
    <property type="term" value="F:glucosamine-1-phosphate N-acetyltransferase activity"/>
    <property type="evidence" value="ECO:0007669"/>
    <property type="project" value="UniProtKB-UniRule"/>
</dbReference>
<dbReference type="InterPro" id="IPR050065">
    <property type="entry name" value="GlmU-like"/>
</dbReference>
<feature type="binding site" evidence="20">
    <location>
        <position position="405"/>
    </location>
    <ligand>
        <name>acetyl-CoA</name>
        <dbReference type="ChEBI" id="CHEBI:57288"/>
    </ligand>
</feature>
<name>A0A1F5AB13_9BACT</name>
<comment type="catalytic activity">
    <reaction evidence="18 20">
        <text>N-acetyl-alpha-D-glucosamine 1-phosphate + UTP + H(+) = UDP-N-acetyl-alpha-D-glucosamine + diphosphate</text>
        <dbReference type="Rhea" id="RHEA:13509"/>
        <dbReference type="ChEBI" id="CHEBI:15378"/>
        <dbReference type="ChEBI" id="CHEBI:33019"/>
        <dbReference type="ChEBI" id="CHEBI:46398"/>
        <dbReference type="ChEBI" id="CHEBI:57705"/>
        <dbReference type="ChEBI" id="CHEBI:57776"/>
        <dbReference type="EC" id="2.7.7.23"/>
    </reaction>
</comment>
<feature type="binding site" evidence="20">
    <location>
        <position position="380"/>
    </location>
    <ligand>
        <name>acetyl-CoA</name>
        <dbReference type="ChEBI" id="CHEBI:57288"/>
    </ligand>
</feature>
<dbReference type="GO" id="GO:0000902">
    <property type="term" value="P:cell morphogenesis"/>
    <property type="evidence" value="ECO:0007669"/>
    <property type="project" value="UniProtKB-UniRule"/>
</dbReference>
<comment type="catalytic activity">
    <reaction evidence="17 20">
        <text>alpha-D-glucosamine 1-phosphate + acetyl-CoA = N-acetyl-alpha-D-glucosamine 1-phosphate + CoA + H(+)</text>
        <dbReference type="Rhea" id="RHEA:13725"/>
        <dbReference type="ChEBI" id="CHEBI:15378"/>
        <dbReference type="ChEBI" id="CHEBI:57287"/>
        <dbReference type="ChEBI" id="CHEBI:57288"/>
        <dbReference type="ChEBI" id="CHEBI:57776"/>
        <dbReference type="ChEBI" id="CHEBI:58516"/>
        <dbReference type="EC" id="2.3.1.157"/>
    </reaction>
</comment>
<evidence type="ECO:0000259" key="21">
    <source>
        <dbReference type="Pfam" id="PF00483"/>
    </source>
</evidence>
<keyword evidence="16 20" id="KW-0961">Cell wall biogenesis/degradation</keyword>
<comment type="subcellular location">
    <subcellularLocation>
        <location evidence="1 20">Cytoplasm</location>
    </subcellularLocation>
</comment>
<comment type="caution">
    <text evidence="22">The sequence shown here is derived from an EMBL/GenBank/DDBJ whole genome shotgun (WGS) entry which is preliminary data.</text>
</comment>
<feature type="binding site" evidence="20">
    <location>
        <position position="333"/>
    </location>
    <ligand>
        <name>UDP-N-acetyl-alpha-D-glucosamine</name>
        <dbReference type="ChEBI" id="CHEBI:57705"/>
    </ligand>
</feature>
<dbReference type="PANTHER" id="PTHR43584:SF3">
    <property type="entry name" value="BIFUNCTIONAL PROTEIN GLMU"/>
    <property type="match status" value="1"/>
</dbReference>
<comment type="caution">
    <text evidence="20">Lacks conserved residue(s) required for the propagation of feature annotation.</text>
</comment>
<evidence type="ECO:0000256" key="1">
    <source>
        <dbReference type="ARBA" id="ARBA00004496"/>
    </source>
</evidence>